<sequence>MVTKKLGDVKEFSWSIPFNYQSNTQLK</sequence>
<gene>
    <name evidence="1" type="ORF">MARI151_10682</name>
</gene>
<dbReference type="Proteomes" id="UP000430202">
    <property type="component" value="Unassembled WGS sequence"/>
</dbReference>
<dbReference type="AlphaFoldDB" id="A0A653NF92"/>
<protein>
    <submittedName>
        <fullName evidence="1">Uncharacterized protein</fullName>
    </submittedName>
</protein>
<name>A0A653NF92_9FLAO</name>
<dbReference type="EMBL" id="CABWLR010000001">
    <property type="protein sequence ID" value="VXB16263.1"/>
    <property type="molecule type" value="Genomic_DNA"/>
</dbReference>
<evidence type="ECO:0000313" key="2">
    <source>
        <dbReference type="Proteomes" id="UP000430202"/>
    </source>
</evidence>
<reference evidence="1 2" key="1">
    <citation type="submission" date="2019-10" db="EMBL/GenBank/DDBJ databases">
        <authorList>
            <person name="Karimi E."/>
        </authorList>
    </citation>
    <scope>NUCLEOTIDE SEQUENCE [LARGE SCALE GENOMIC DNA]</scope>
    <source>
        <strain evidence="1">Maribacter sp. 151</strain>
    </source>
</reference>
<proteinExistence type="predicted"/>
<keyword evidence="2" id="KW-1185">Reference proteome</keyword>
<evidence type="ECO:0000313" key="1">
    <source>
        <dbReference type="EMBL" id="VXB16263.1"/>
    </source>
</evidence>
<organism evidence="1 2">
    <name type="scientific">Maribacter litoralis</name>
    <dbReference type="NCBI Taxonomy" id="2059726"/>
    <lineage>
        <taxon>Bacteria</taxon>
        <taxon>Pseudomonadati</taxon>
        <taxon>Bacteroidota</taxon>
        <taxon>Flavobacteriia</taxon>
        <taxon>Flavobacteriales</taxon>
        <taxon>Flavobacteriaceae</taxon>
        <taxon>Maribacter</taxon>
    </lineage>
</organism>
<accession>A0A653NF92</accession>